<keyword evidence="2" id="KW-0812">Transmembrane</keyword>
<dbReference type="SUPFAM" id="SSF55961">
    <property type="entry name" value="Bet v1-like"/>
    <property type="match status" value="2"/>
</dbReference>
<feature type="region of interest" description="Disordered" evidence="5">
    <location>
        <begin position="23"/>
        <end position="46"/>
    </location>
</feature>
<keyword evidence="8" id="KW-1185">Reference proteome</keyword>
<evidence type="ECO:0000256" key="4">
    <source>
        <dbReference type="ARBA" id="ARBA00023136"/>
    </source>
</evidence>
<dbReference type="Pfam" id="PF03364">
    <property type="entry name" value="Polyketide_cyc"/>
    <property type="match status" value="1"/>
</dbReference>
<dbReference type="InterPro" id="IPR047137">
    <property type="entry name" value="ORF3"/>
</dbReference>
<gene>
    <name evidence="7" type="ORF">TSOC_008874</name>
</gene>
<proteinExistence type="predicted"/>
<comment type="caution">
    <text evidence="7">The sequence shown here is derived from an EMBL/GenBank/DDBJ whole genome shotgun (WGS) entry which is preliminary data.</text>
</comment>
<dbReference type="GO" id="GO:0016020">
    <property type="term" value="C:membrane"/>
    <property type="evidence" value="ECO:0007669"/>
    <property type="project" value="UniProtKB-SubCell"/>
</dbReference>
<comment type="subcellular location">
    <subcellularLocation>
        <location evidence="1">Membrane</location>
        <topology evidence="1">Multi-pass membrane protein</topology>
    </subcellularLocation>
</comment>
<sequence>MALAIHASCSGAAVAKRARAAKASSNVLRPRQSAGPPGKTSFSGRSLGHLPDNGSMRWSMAQWLENKAQVEVAVPLEACWSLWEDRERIPIWMPWIKSVKASARMALATMFVTLPFVVRELIPILENMDLSQEEAARTLGANDWQVFWNVTLPNIRWGLLYGVILCNARAMGEFGAVSVISGNIIGKTQTLTLFVESAYKEYNTEAAFAAAVLLSMLALGTLAIKDKAAKASSNVLRPRQSAGPPGKTSFSGRSLGHLPDNGSMRWSMAQWLENKAQVEVAVPLEACWSLWEDRERIPIWMPWIKSVKVVESDPRMSRWTLSTNQFGRDWEFSWLARNLPPVKNNKIHWVSERGSASLGVEIQNRGQIKFARLSPSSCRIQLIISYEVPDVLVPFANALTPLVEGIIGKDMERFREYVLAQEQQKAAAATAGKVA</sequence>
<evidence type="ECO:0000313" key="7">
    <source>
        <dbReference type="EMBL" id="PNH04933.1"/>
    </source>
</evidence>
<reference evidence="7 8" key="1">
    <citation type="journal article" date="2017" name="Mol. Biol. Evol.">
        <title>The 4-celled Tetrabaena socialis nuclear genome reveals the essential components for genetic control of cell number at the origin of multicellularity in the volvocine lineage.</title>
        <authorList>
            <person name="Featherston J."/>
            <person name="Arakaki Y."/>
            <person name="Hanschen E.R."/>
            <person name="Ferris P.J."/>
            <person name="Michod R.E."/>
            <person name="Olson B.J.S.C."/>
            <person name="Nozaki H."/>
            <person name="Durand P.M."/>
        </authorList>
    </citation>
    <scope>NUCLEOTIDE SEQUENCE [LARGE SCALE GENOMIC DNA]</scope>
    <source>
        <strain evidence="7 8">NIES-571</strain>
    </source>
</reference>
<keyword evidence="4" id="KW-0472">Membrane</keyword>
<dbReference type="EMBL" id="PGGS01000349">
    <property type="protein sequence ID" value="PNH04933.1"/>
    <property type="molecule type" value="Genomic_DNA"/>
</dbReference>
<feature type="domain" description="ABC transmembrane type-1" evidence="6">
    <location>
        <begin position="1"/>
        <end position="225"/>
    </location>
</feature>
<evidence type="ECO:0000313" key="8">
    <source>
        <dbReference type="Proteomes" id="UP000236333"/>
    </source>
</evidence>
<dbReference type="OrthoDB" id="47798at2759"/>
<dbReference type="InterPro" id="IPR005031">
    <property type="entry name" value="COQ10_START"/>
</dbReference>
<name>A0A2J7ZXD8_9CHLO</name>
<dbReference type="AlphaFoldDB" id="A0A2J7ZXD8"/>
<dbReference type="CDD" id="cd07817">
    <property type="entry name" value="SRPBCC_8"/>
    <property type="match status" value="1"/>
</dbReference>
<evidence type="ECO:0000259" key="6">
    <source>
        <dbReference type="PROSITE" id="PS50928"/>
    </source>
</evidence>
<dbReference type="Proteomes" id="UP000236333">
    <property type="component" value="Unassembled WGS sequence"/>
</dbReference>
<feature type="region of interest" description="Disordered" evidence="5">
    <location>
        <begin position="235"/>
        <end position="254"/>
    </location>
</feature>
<dbReference type="Pfam" id="PF00528">
    <property type="entry name" value="BPD_transp_1"/>
    <property type="match status" value="1"/>
</dbReference>
<dbReference type="InterPro" id="IPR035906">
    <property type="entry name" value="MetI-like_sf"/>
</dbReference>
<accession>A0A2J7ZXD8</accession>
<dbReference type="Gene3D" id="1.10.3720.10">
    <property type="entry name" value="MetI-like"/>
    <property type="match status" value="1"/>
</dbReference>
<dbReference type="SUPFAM" id="SSF161098">
    <property type="entry name" value="MetI-like"/>
    <property type="match status" value="1"/>
</dbReference>
<dbReference type="InterPro" id="IPR023393">
    <property type="entry name" value="START-like_dom_sf"/>
</dbReference>
<dbReference type="GO" id="GO:0055085">
    <property type="term" value="P:transmembrane transport"/>
    <property type="evidence" value="ECO:0007669"/>
    <property type="project" value="InterPro"/>
</dbReference>
<dbReference type="PANTHER" id="PTHR33824:SF7">
    <property type="entry name" value="POLYKETIDE CYCLASE_DEHYDRASE AND LIPID TRANSPORT SUPERFAMILY PROTEIN"/>
    <property type="match status" value="1"/>
</dbReference>
<keyword evidence="3" id="KW-1133">Transmembrane helix</keyword>
<dbReference type="PROSITE" id="PS50928">
    <property type="entry name" value="ABC_TM1"/>
    <property type="match status" value="1"/>
</dbReference>
<evidence type="ECO:0000256" key="5">
    <source>
        <dbReference type="SAM" id="MobiDB-lite"/>
    </source>
</evidence>
<dbReference type="InterPro" id="IPR000515">
    <property type="entry name" value="MetI-like"/>
</dbReference>
<evidence type="ECO:0000256" key="3">
    <source>
        <dbReference type="ARBA" id="ARBA00022989"/>
    </source>
</evidence>
<dbReference type="Gene3D" id="3.30.530.20">
    <property type="match status" value="1"/>
</dbReference>
<dbReference type="PANTHER" id="PTHR33824">
    <property type="entry name" value="POLYKETIDE CYCLASE/DEHYDRASE AND LIPID TRANSPORT SUPERFAMILY PROTEIN"/>
    <property type="match status" value="1"/>
</dbReference>
<protein>
    <submittedName>
        <fullName evidence="7">Sulfate permease 2, chloroplastic</fullName>
    </submittedName>
</protein>
<dbReference type="CDD" id="cd06261">
    <property type="entry name" value="TM_PBP2"/>
    <property type="match status" value="1"/>
</dbReference>
<organism evidence="7 8">
    <name type="scientific">Tetrabaena socialis</name>
    <dbReference type="NCBI Taxonomy" id="47790"/>
    <lineage>
        <taxon>Eukaryota</taxon>
        <taxon>Viridiplantae</taxon>
        <taxon>Chlorophyta</taxon>
        <taxon>core chlorophytes</taxon>
        <taxon>Chlorophyceae</taxon>
        <taxon>CS clade</taxon>
        <taxon>Chlamydomonadales</taxon>
        <taxon>Tetrabaenaceae</taxon>
        <taxon>Tetrabaena</taxon>
    </lineage>
</organism>
<evidence type="ECO:0000256" key="1">
    <source>
        <dbReference type="ARBA" id="ARBA00004141"/>
    </source>
</evidence>
<evidence type="ECO:0000256" key="2">
    <source>
        <dbReference type="ARBA" id="ARBA00022692"/>
    </source>
</evidence>